<feature type="compositionally biased region" description="Low complexity" evidence="1">
    <location>
        <begin position="53"/>
        <end position="84"/>
    </location>
</feature>
<evidence type="ECO:0000313" key="5">
    <source>
        <dbReference type="Proteomes" id="UP000037784"/>
    </source>
</evidence>
<dbReference type="Proteomes" id="UP000037784">
    <property type="component" value="Unassembled WGS sequence"/>
</dbReference>
<accession>A0A0M8K6V4</accession>
<reference evidence="3 5" key="1">
    <citation type="journal article" date="2015" name="Genome Announc.">
        <title>Draft Genome Sequence of a Heterotrophic Facultative Anaerobic Thermophilic Bacterium, Ardenticatena maritima Strain 110ST.</title>
        <authorList>
            <person name="Kawaichi S."/>
            <person name="Yoshida T."/>
            <person name="Sako Y."/>
            <person name="Nakamura R."/>
        </authorList>
    </citation>
    <scope>NUCLEOTIDE SEQUENCE [LARGE SCALE GENOMIC DNA]</scope>
    <source>
        <strain evidence="3 5">110S</strain>
    </source>
</reference>
<proteinExistence type="predicted"/>
<keyword evidence="2" id="KW-1133">Transmembrane helix</keyword>
<evidence type="ECO:0000313" key="4">
    <source>
        <dbReference type="EMBL" id="KPL87757.1"/>
    </source>
</evidence>
<keyword evidence="2" id="KW-0472">Membrane</keyword>
<comment type="caution">
    <text evidence="3">The sequence shown here is derived from an EMBL/GenBank/DDBJ whole genome shotgun (WGS) entry which is preliminary data.</text>
</comment>
<organism evidence="3 5">
    <name type="scientific">Ardenticatena maritima</name>
    <dbReference type="NCBI Taxonomy" id="872965"/>
    <lineage>
        <taxon>Bacteria</taxon>
        <taxon>Bacillati</taxon>
        <taxon>Chloroflexota</taxon>
        <taxon>Ardenticatenia</taxon>
        <taxon>Ardenticatenales</taxon>
        <taxon>Ardenticatenaceae</taxon>
        <taxon>Ardenticatena</taxon>
    </lineage>
</organism>
<reference evidence="4 6" key="2">
    <citation type="submission" date="2015-07" db="EMBL/GenBank/DDBJ databases">
        <title>Whole genome sequence of Ardenticatena maritima DSM 23922.</title>
        <authorList>
            <person name="Hemp J."/>
            <person name="Ward L.M."/>
            <person name="Pace L.A."/>
            <person name="Fischer W.W."/>
        </authorList>
    </citation>
    <scope>NUCLEOTIDE SEQUENCE [LARGE SCALE GENOMIC DNA]</scope>
    <source>
        <strain evidence="4 6">110S</strain>
    </source>
</reference>
<evidence type="ECO:0000313" key="6">
    <source>
        <dbReference type="Proteomes" id="UP000050502"/>
    </source>
</evidence>
<name>A0A0M8K6V4_9CHLR</name>
<dbReference type="EMBL" id="LGKN01000005">
    <property type="protein sequence ID" value="KPL87757.1"/>
    <property type="molecule type" value="Genomic_DNA"/>
</dbReference>
<dbReference type="EMBL" id="BBZA01000023">
    <property type="protein sequence ID" value="GAP61991.1"/>
    <property type="molecule type" value="Genomic_DNA"/>
</dbReference>
<evidence type="ECO:0000256" key="1">
    <source>
        <dbReference type="SAM" id="MobiDB-lite"/>
    </source>
</evidence>
<gene>
    <name evidence="3" type="ORF">ARMA_0414</name>
    <name evidence="4" type="ORF">SE16_09250</name>
</gene>
<protein>
    <recommendedName>
        <fullName evidence="7">Carboxypeptidase regulatory-like domain-containing protein</fullName>
    </recommendedName>
</protein>
<feature type="region of interest" description="Disordered" evidence="1">
    <location>
        <begin position="44"/>
        <end position="84"/>
    </location>
</feature>
<keyword evidence="5" id="KW-1185">Reference proteome</keyword>
<sequence>MQNWSEEQLNIGIAIMAVLTVLALMAIGLIWVQPSMLAPVGLARRPPTPTPRPVATLPPTWTPTATPTQTPTPTATPTETPLPTGTAEAVATETAIAIEGTPTPDLVATLTALPTDTPIPFPTSPPPPPPRTTGGGGGSSAPPVPTPTPMPLYLVINSLGGVRCDEMKFFGYVYNNNGTPRPGVTVRVFNEFGYQQDAVTQADGYWEVYLGPGPAPERAGTWHLVLLEDGQRASDEIAFVMPRDCSGVTVVRVDWQRTLP</sequence>
<evidence type="ECO:0008006" key="7">
    <source>
        <dbReference type="Google" id="ProtNLM"/>
    </source>
</evidence>
<feature type="transmembrane region" description="Helical" evidence="2">
    <location>
        <begin position="12"/>
        <end position="32"/>
    </location>
</feature>
<feature type="compositionally biased region" description="Pro residues" evidence="1">
    <location>
        <begin position="117"/>
        <end position="131"/>
    </location>
</feature>
<dbReference type="AlphaFoldDB" id="A0A0M8K6V4"/>
<evidence type="ECO:0000313" key="3">
    <source>
        <dbReference type="EMBL" id="GAP61991.1"/>
    </source>
</evidence>
<dbReference type="InParanoid" id="A0A0M8K6V4"/>
<feature type="region of interest" description="Disordered" evidence="1">
    <location>
        <begin position="115"/>
        <end position="146"/>
    </location>
</feature>
<dbReference type="InterPro" id="IPR008969">
    <property type="entry name" value="CarboxyPept-like_regulatory"/>
</dbReference>
<evidence type="ECO:0000256" key="2">
    <source>
        <dbReference type="SAM" id="Phobius"/>
    </source>
</evidence>
<keyword evidence="2" id="KW-0812">Transmembrane</keyword>
<dbReference type="STRING" id="872965.SE16_09250"/>
<dbReference type="SUPFAM" id="SSF49464">
    <property type="entry name" value="Carboxypeptidase regulatory domain-like"/>
    <property type="match status" value="1"/>
</dbReference>
<reference evidence="5" key="3">
    <citation type="submission" date="2015-08" db="EMBL/GenBank/DDBJ databases">
        <title>Draft Genome Sequence of a Heterotrophic Facultative Anaerobic Bacterium Ardenticatena maritima Strain 110S.</title>
        <authorList>
            <person name="Kawaichi S."/>
            <person name="Yoshida T."/>
            <person name="Sako Y."/>
            <person name="Nakamura R."/>
        </authorList>
    </citation>
    <scope>NUCLEOTIDE SEQUENCE [LARGE SCALE GENOMIC DNA]</scope>
    <source>
        <strain evidence="5">110S</strain>
    </source>
</reference>
<dbReference type="Proteomes" id="UP000050502">
    <property type="component" value="Unassembled WGS sequence"/>
</dbReference>
<dbReference type="RefSeq" id="WP_054491917.1">
    <property type="nucleotide sequence ID" value="NZ_BBZA01000023.1"/>
</dbReference>